<reference evidence="1" key="1">
    <citation type="journal article" date="2014" name="Front. Microbiol.">
        <title>High frequency of phylogenetically diverse reductive dehalogenase-homologous genes in deep subseafloor sedimentary metagenomes.</title>
        <authorList>
            <person name="Kawai M."/>
            <person name="Futagami T."/>
            <person name="Toyoda A."/>
            <person name="Takaki Y."/>
            <person name="Nishi S."/>
            <person name="Hori S."/>
            <person name="Arai W."/>
            <person name="Tsubouchi T."/>
            <person name="Morono Y."/>
            <person name="Uchiyama I."/>
            <person name="Ito T."/>
            <person name="Fujiyama A."/>
            <person name="Inagaki F."/>
            <person name="Takami H."/>
        </authorList>
    </citation>
    <scope>NUCLEOTIDE SEQUENCE</scope>
    <source>
        <strain evidence="1">Expedition CK06-06</strain>
    </source>
</reference>
<name>X1AJX4_9ZZZZ</name>
<gene>
    <name evidence="1" type="ORF">S01H4_07263</name>
</gene>
<organism evidence="1">
    <name type="scientific">marine sediment metagenome</name>
    <dbReference type="NCBI Taxonomy" id="412755"/>
    <lineage>
        <taxon>unclassified sequences</taxon>
        <taxon>metagenomes</taxon>
        <taxon>ecological metagenomes</taxon>
    </lineage>
</organism>
<accession>X1AJX4</accession>
<sequence>MKKVIIFLIMAALVLVATPALLFAGNIKSNSGDAFDNWKGTLGFVDVERNDGYDNPSGRVMLNYNSDEDVWVVNLVAKGLDPQVKYQVIFHNGTITSLGCGYPNSGGVLHIKSIVPKGEIDPTKTFSHGNARVNVRLAASGGGCSGVSDSAVLTTVQAWGGSDLIPVGSNRPE</sequence>
<proteinExistence type="predicted"/>
<dbReference type="EMBL" id="BART01002357">
    <property type="protein sequence ID" value="GAG60306.1"/>
    <property type="molecule type" value="Genomic_DNA"/>
</dbReference>
<evidence type="ECO:0000313" key="1">
    <source>
        <dbReference type="EMBL" id="GAG60306.1"/>
    </source>
</evidence>
<protein>
    <submittedName>
        <fullName evidence="1">Uncharacterized protein</fullName>
    </submittedName>
</protein>
<comment type="caution">
    <text evidence="1">The sequence shown here is derived from an EMBL/GenBank/DDBJ whole genome shotgun (WGS) entry which is preliminary data.</text>
</comment>
<dbReference type="AlphaFoldDB" id="X1AJX4"/>